<evidence type="ECO:0000259" key="6">
    <source>
        <dbReference type="Pfam" id="PF01258"/>
    </source>
</evidence>
<evidence type="ECO:0000313" key="7">
    <source>
        <dbReference type="EMBL" id="OMD52390.1"/>
    </source>
</evidence>
<feature type="compositionally biased region" description="Basic and acidic residues" evidence="5">
    <location>
        <begin position="80"/>
        <end position="90"/>
    </location>
</feature>
<dbReference type="PANTHER" id="PTHR33823:SF4">
    <property type="entry name" value="GENERAL STRESS PROTEIN 16O"/>
    <property type="match status" value="1"/>
</dbReference>
<evidence type="ECO:0000256" key="3">
    <source>
        <dbReference type="ARBA" id="ARBA00022833"/>
    </source>
</evidence>
<dbReference type="Gene3D" id="1.20.120.910">
    <property type="entry name" value="DksA, coiled-coil domain"/>
    <property type="match status" value="1"/>
</dbReference>
<evidence type="ECO:0000256" key="1">
    <source>
        <dbReference type="ARBA" id="ARBA00022723"/>
    </source>
</evidence>
<comment type="caution">
    <text evidence="7">The sequence shown here is derived from an EMBL/GenBank/DDBJ whole genome shotgun (WGS) entry which is preliminary data.</text>
</comment>
<feature type="domain" description="Zinc finger DksA/TraR C4-type" evidence="6">
    <location>
        <begin position="24"/>
        <end position="49"/>
    </location>
</feature>
<dbReference type="PROSITE" id="PS51128">
    <property type="entry name" value="ZF_DKSA_2"/>
    <property type="match status" value="1"/>
</dbReference>
<protein>
    <recommendedName>
        <fullName evidence="6">Zinc finger DksA/TraR C4-type domain-containing protein</fullName>
    </recommendedName>
</protein>
<dbReference type="Proteomes" id="UP000187412">
    <property type="component" value="Unassembled WGS sequence"/>
</dbReference>
<reference evidence="7 8" key="1">
    <citation type="submission" date="2016-10" db="EMBL/GenBank/DDBJ databases">
        <title>Paenibacillus species isolates.</title>
        <authorList>
            <person name="Beno S.M."/>
        </authorList>
    </citation>
    <scope>NUCLEOTIDE SEQUENCE [LARGE SCALE GENOMIC DNA]</scope>
    <source>
        <strain evidence="7 8">FSL H7-0744</strain>
    </source>
</reference>
<keyword evidence="3" id="KW-0862">Zinc</keyword>
<evidence type="ECO:0000256" key="5">
    <source>
        <dbReference type="SAM" id="MobiDB-lite"/>
    </source>
</evidence>
<feature type="region of interest" description="Disordered" evidence="5">
    <location>
        <begin position="56"/>
        <end position="119"/>
    </location>
</feature>
<name>A0ABX3HPX0_PAEBO</name>
<keyword evidence="8" id="KW-1185">Reference proteome</keyword>
<keyword evidence="2" id="KW-0863">Zinc-finger</keyword>
<evidence type="ECO:0000256" key="4">
    <source>
        <dbReference type="PROSITE-ProRule" id="PRU00510"/>
    </source>
</evidence>
<dbReference type="Pfam" id="PF01258">
    <property type="entry name" value="zf-dskA_traR"/>
    <property type="match status" value="1"/>
</dbReference>
<evidence type="ECO:0000256" key="2">
    <source>
        <dbReference type="ARBA" id="ARBA00022771"/>
    </source>
</evidence>
<feature type="zinc finger region" description="dksA C4-type" evidence="4">
    <location>
        <begin position="29"/>
        <end position="53"/>
    </location>
</feature>
<evidence type="ECO:0000313" key="8">
    <source>
        <dbReference type="Proteomes" id="UP000187412"/>
    </source>
</evidence>
<gene>
    <name evidence="7" type="ORF">BSK56_02975</name>
</gene>
<organism evidence="7 8">
    <name type="scientific">Paenibacillus borealis</name>
    <dbReference type="NCBI Taxonomy" id="160799"/>
    <lineage>
        <taxon>Bacteria</taxon>
        <taxon>Bacillati</taxon>
        <taxon>Bacillota</taxon>
        <taxon>Bacilli</taxon>
        <taxon>Bacillales</taxon>
        <taxon>Paenibacillaceae</taxon>
        <taxon>Paenibacillus</taxon>
    </lineage>
</organism>
<keyword evidence="1" id="KW-0479">Metal-binding</keyword>
<accession>A0ABX3HPX0</accession>
<proteinExistence type="predicted"/>
<dbReference type="PANTHER" id="PTHR33823">
    <property type="entry name" value="RNA POLYMERASE-BINDING TRANSCRIPTION FACTOR DKSA-RELATED"/>
    <property type="match status" value="1"/>
</dbReference>
<sequence length="119" mass="12937">MAINKALTEELEEIEAALQRMKDGTYGVCIASKQNIPYERLEAIPYTAYAVEYSPGRELSSDRPVEEQVMTPPPAGAGEGRQEHSGRFDDAGAWDSVEDYGSASSPVTPPGQDVEKEDS</sequence>
<dbReference type="EMBL" id="MPTB01000003">
    <property type="protein sequence ID" value="OMD52390.1"/>
    <property type="molecule type" value="Genomic_DNA"/>
</dbReference>
<dbReference type="InterPro" id="IPR000962">
    <property type="entry name" value="Znf_DskA_TraR"/>
</dbReference>